<dbReference type="SUPFAM" id="SSF81324">
    <property type="entry name" value="Voltage-gated potassium channels"/>
    <property type="match status" value="1"/>
</dbReference>
<accession>I3E6D2</accession>
<comment type="caution">
    <text evidence="3">The sequence shown here is derived from an EMBL/GenBank/DDBJ whole genome shotgun (WGS) entry which is preliminary data.</text>
</comment>
<reference evidence="3 4" key="1">
    <citation type="journal article" date="2012" name="Appl. Environ. Microbiol.">
        <title>Genome Sequence of Thermotolerant Bacillus methanolicus: Features and Regulation Related to Methylotrophy and Production of L-Lysine and L-Glutamate from Methanol.</title>
        <authorList>
            <person name="Heggeset T.M."/>
            <person name="Krog A."/>
            <person name="Balzer S."/>
            <person name="Wentzel A."/>
            <person name="Ellingsen T.E."/>
            <person name="Brautaset T."/>
        </authorList>
    </citation>
    <scope>NUCLEOTIDE SEQUENCE [LARGE SCALE GENOMIC DNA]</scope>
    <source>
        <strain evidence="3 4">PB1</strain>
    </source>
</reference>
<dbReference type="eggNOG" id="ENOG5032UM6">
    <property type="taxonomic scope" value="Bacteria"/>
</dbReference>
<keyword evidence="4" id="KW-1185">Reference proteome</keyword>
<dbReference type="PATRIC" id="fig|997296.3.peg.854"/>
<name>I3E6D2_BACMT</name>
<proteinExistence type="predicted"/>
<dbReference type="EMBL" id="AFEU01000001">
    <property type="protein sequence ID" value="EIJ82053.1"/>
    <property type="molecule type" value="Genomic_DNA"/>
</dbReference>
<evidence type="ECO:0000256" key="1">
    <source>
        <dbReference type="SAM" id="Phobius"/>
    </source>
</evidence>
<sequence length="134" mass="14665">MAFYILLSSVIFCIAMSLRTLFLPNTIKGKLVSLENFLFLAVLYATIMIGFGLIFILLEFNGNAVILENGRILQGSFFKKLVTSIYFSTITLFSVGYGDIVPIGIGRIVVVLEALVGYTIPAAFVAKAVLDVEK</sequence>
<feature type="domain" description="Potassium channel" evidence="2">
    <location>
        <begin position="76"/>
        <end position="128"/>
    </location>
</feature>
<organism evidence="3 4">
    <name type="scientific">Bacillus methanolicus PB1</name>
    <dbReference type="NCBI Taxonomy" id="997296"/>
    <lineage>
        <taxon>Bacteria</taxon>
        <taxon>Bacillati</taxon>
        <taxon>Bacillota</taxon>
        <taxon>Bacilli</taxon>
        <taxon>Bacillales</taxon>
        <taxon>Bacillaceae</taxon>
        <taxon>Bacillus</taxon>
    </lineage>
</organism>
<feature type="transmembrane region" description="Helical" evidence="1">
    <location>
        <begin position="81"/>
        <end position="98"/>
    </location>
</feature>
<dbReference type="AlphaFoldDB" id="I3E6D2"/>
<dbReference type="OrthoDB" id="9813518at2"/>
<dbReference type="Pfam" id="PF07885">
    <property type="entry name" value="Ion_trans_2"/>
    <property type="match status" value="1"/>
</dbReference>
<feature type="transmembrane region" description="Helical" evidence="1">
    <location>
        <begin position="104"/>
        <end position="130"/>
    </location>
</feature>
<dbReference type="RefSeq" id="WP_003350838.1">
    <property type="nucleotide sequence ID" value="NZ_AFEU01000001.1"/>
</dbReference>
<keyword evidence="1" id="KW-0812">Transmembrane</keyword>
<feature type="transmembrane region" description="Helical" evidence="1">
    <location>
        <begin position="38"/>
        <end position="60"/>
    </location>
</feature>
<keyword evidence="1" id="KW-1133">Transmembrane helix</keyword>
<keyword evidence="1" id="KW-0472">Membrane</keyword>
<dbReference type="Gene3D" id="1.10.287.70">
    <property type="match status" value="1"/>
</dbReference>
<evidence type="ECO:0000313" key="4">
    <source>
        <dbReference type="Proteomes" id="UP000010523"/>
    </source>
</evidence>
<protein>
    <submittedName>
        <fullName evidence="3">Ion transport protein</fullName>
    </submittedName>
</protein>
<dbReference type="InterPro" id="IPR013099">
    <property type="entry name" value="K_chnl_dom"/>
</dbReference>
<evidence type="ECO:0000259" key="2">
    <source>
        <dbReference type="Pfam" id="PF07885"/>
    </source>
</evidence>
<dbReference type="Proteomes" id="UP000010523">
    <property type="component" value="Unassembled WGS sequence"/>
</dbReference>
<gene>
    <name evidence="3" type="ORF">PB1_03915</name>
</gene>
<evidence type="ECO:0000313" key="3">
    <source>
        <dbReference type="EMBL" id="EIJ82053.1"/>
    </source>
</evidence>
<dbReference type="STRING" id="997296.PB1_03915"/>